<dbReference type="GO" id="GO:0005737">
    <property type="term" value="C:cytoplasm"/>
    <property type="evidence" value="ECO:0007669"/>
    <property type="project" value="TreeGrafter"/>
</dbReference>
<evidence type="ECO:0000259" key="1">
    <source>
        <dbReference type="Pfam" id="PF01370"/>
    </source>
</evidence>
<accession>A0A0P1IPP2</accession>
<dbReference type="Proteomes" id="UP000051870">
    <property type="component" value="Unassembled WGS sequence"/>
</dbReference>
<dbReference type="PANTHER" id="PTHR48079">
    <property type="entry name" value="PROTEIN YEEZ"/>
    <property type="match status" value="1"/>
</dbReference>
<dbReference type="InterPro" id="IPR051783">
    <property type="entry name" value="NAD(P)-dependent_oxidoreduct"/>
</dbReference>
<keyword evidence="3" id="KW-1185">Reference proteome</keyword>
<keyword evidence="2" id="KW-0560">Oxidoreductase</keyword>
<organism evidence="2 3">
    <name type="scientific">Shimia thalassica</name>
    <dbReference type="NCBI Taxonomy" id="1715693"/>
    <lineage>
        <taxon>Bacteria</taxon>
        <taxon>Pseudomonadati</taxon>
        <taxon>Pseudomonadota</taxon>
        <taxon>Alphaproteobacteria</taxon>
        <taxon>Rhodobacterales</taxon>
        <taxon>Roseobacteraceae</taxon>
    </lineage>
</organism>
<sequence>MGAVGEKRTLLVTGAAGYIGQATVRHALRDGHTVKAVLRPGRPVPDALAGAEIVFADLVTDNDTLAKALRNVDVVIHAAGSFSSDADTLMRDTIQASSGLLDAMSQAAVSRVVLVSSIAIYGYQGAKKIDESAELETHFDQRDAYCRAKSEQENLFRTHAGLNLTVLRVGAVWGPNRLFNAHLGVSTGPLFLRIGNATDIPTCHIETCASALVSASCQVSTPTCSVINILDDDRPDARRYLKAVQKCGWPKRVLPIPLFPLLTLAKALPASLQRVGLLKPAALAARFGAVQYSNKRLHMCLEDVTMVTFEDAMTDAIKNTDGSKA</sequence>
<evidence type="ECO:0000313" key="2">
    <source>
        <dbReference type="EMBL" id="CUK12512.1"/>
    </source>
</evidence>
<name>A0A0P1IPP2_9RHOB</name>
<dbReference type="GO" id="GO:0004029">
    <property type="term" value="F:aldehyde dehydrogenase (NAD+) activity"/>
    <property type="evidence" value="ECO:0007669"/>
    <property type="project" value="TreeGrafter"/>
</dbReference>
<protein>
    <submittedName>
        <fullName evidence="2">dTDP-4-dehydro-6-deoxyglucose reductase</fullName>
        <ecNumber evidence="2">1.1.1.266</ecNumber>
    </submittedName>
</protein>
<feature type="domain" description="NAD-dependent epimerase/dehydratase" evidence="1">
    <location>
        <begin position="11"/>
        <end position="176"/>
    </location>
</feature>
<dbReference type="GO" id="GO:0050573">
    <property type="term" value="F:dTDP-4-dehydro-6-deoxyglucose reductase activity"/>
    <property type="evidence" value="ECO:0007669"/>
    <property type="project" value="UniProtKB-EC"/>
</dbReference>
<evidence type="ECO:0000313" key="3">
    <source>
        <dbReference type="Proteomes" id="UP000051870"/>
    </source>
</evidence>
<dbReference type="InterPro" id="IPR001509">
    <property type="entry name" value="Epimerase_deHydtase"/>
</dbReference>
<dbReference type="InterPro" id="IPR036291">
    <property type="entry name" value="NAD(P)-bd_dom_sf"/>
</dbReference>
<dbReference type="RefSeq" id="WP_058312853.1">
    <property type="nucleotide sequence ID" value="NZ_CYTW01000006.1"/>
</dbReference>
<dbReference type="EC" id="1.1.1.266" evidence="2"/>
<gene>
    <name evidence="2" type="primary">gerKI</name>
    <name evidence="2" type="ORF">PH7735_03679</name>
</gene>
<dbReference type="EMBL" id="CYTW01000006">
    <property type="protein sequence ID" value="CUK12512.1"/>
    <property type="molecule type" value="Genomic_DNA"/>
</dbReference>
<dbReference type="Gene3D" id="3.40.50.720">
    <property type="entry name" value="NAD(P)-binding Rossmann-like Domain"/>
    <property type="match status" value="1"/>
</dbReference>
<dbReference type="PANTHER" id="PTHR48079:SF6">
    <property type="entry name" value="NAD(P)-BINDING DOMAIN-CONTAINING PROTEIN-RELATED"/>
    <property type="match status" value="1"/>
</dbReference>
<reference evidence="3" key="1">
    <citation type="submission" date="2015-09" db="EMBL/GenBank/DDBJ databases">
        <authorList>
            <person name="Rodrigo-Torres Lidia"/>
            <person name="Arahal R.David."/>
        </authorList>
    </citation>
    <scope>NUCLEOTIDE SEQUENCE [LARGE SCALE GENOMIC DNA]</scope>
    <source>
        <strain evidence="3">CECT 7735</strain>
    </source>
</reference>
<proteinExistence type="predicted"/>
<dbReference type="GeneID" id="83882652"/>
<dbReference type="STRING" id="1715693.PH7735_03679"/>
<dbReference type="Pfam" id="PF01370">
    <property type="entry name" value="Epimerase"/>
    <property type="match status" value="1"/>
</dbReference>
<dbReference type="AlphaFoldDB" id="A0A0P1IPP2"/>
<dbReference type="SUPFAM" id="SSF51735">
    <property type="entry name" value="NAD(P)-binding Rossmann-fold domains"/>
    <property type="match status" value="1"/>
</dbReference>